<name>A0AAE4I0G9_9ENTE</name>
<dbReference type="InterPro" id="IPR018757">
    <property type="entry name" value="DUF2316"/>
</dbReference>
<dbReference type="RefSeq" id="WP_067626812.1">
    <property type="nucleotide sequence ID" value="NZ_BAAAXL010000009.1"/>
</dbReference>
<evidence type="ECO:0000313" key="2">
    <source>
        <dbReference type="Proteomes" id="UP001180842"/>
    </source>
</evidence>
<dbReference type="EMBL" id="JARQAI010000001">
    <property type="protein sequence ID" value="MDT2735536.1"/>
    <property type="molecule type" value="Genomic_DNA"/>
</dbReference>
<organism evidence="1 2">
    <name type="scientific">Enterococcus pseudoavium</name>
    <dbReference type="NCBI Taxonomy" id="44007"/>
    <lineage>
        <taxon>Bacteria</taxon>
        <taxon>Bacillati</taxon>
        <taxon>Bacillota</taxon>
        <taxon>Bacilli</taxon>
        <taxon>Lactobacillales</taxon>
        <taxon>Enterococcaceae</taxon>
        <taxon>Enterococcus</taxon>
    </lineage>
</organism>
<dbReference type="Proteomes" id="UP001180842">
    <property type="component" value="Unassembled WGS sequence"/>
</dbReference>
<gene>
    <name evidence="1" type="ORF">P7H00_00125</name>
</gene>
<dbReference type="AlphaFoldDB" id="A0AAE4I0G9"/>
<sequence>MSLSPQQIQHTKEEFQANFKRSGLSLEQIATDLETTPAVIAATLNLDVSRLEDPWVLKNYLEAALAQQGSASIPFTALTGDYHRYWFLNSRRIDQRKIG</sequence>
<evidence type="ECO:0000313" key="1">
    <source>
        <dbReference type="EMBL" id="MDT2735536.1"/>
    </source>
</evidence>
<proteinExistence type="predicted"/>
<reference evidence="1" key="1">
    <citation type="submission" date="2023-03" db="EMBL/GenBank/DDBJ databases">
        <authorList>
            <person name="Shen W."/>
            <person name="Cai J."/>
        </authorList>
    </citation>
    <scope>NUCLEOTIDE SEQUENCE</scope>
    <source>
        <strain evidence="1">P69-2</strain>
    </source>
</reference>
<protein>
    <submittedName>
        <fullName evidence="1">DUF2316 family protein</fullName>
    </submittedName>
</protein>
<dbReference type="Pfam" id="PF10078">
    <property type="entry name" value="DUF2316"/>
    <property type="match status" value="1"/>
</dbReference>
<comment type="caution">
    <text evidence="1">The sequence shown here is derived from an EMBL/GenBank/DDBJ whole genome shotgun (WGS) entry which is preliminary data.</text>
</comment>
<accession>A0AAE4I0G9</accession>